<dbReference type="GeneID" id="80820758"/>
<organism evidence="2 3">
    <name type="scientific">Marinovum algicola</name>
    <dbReference type="NCBI Taxonomy" id="42444"/>
    <lineage>
        <taxon>Bacteria</taxon>
        <taxon>Pseudomonadati</taxon>
        <taxon>Pseudomonadota</taxon>
        <taxon>Alphaproteobacteria</taxon>
        <taxon>Rhodobacterales</taxon>
        <taxon>Roseobacteraceae</taxon>
        <taxon>Marinovum</taxon>
    </lineage>
</organism>
<comment type="caution">
    <text evidence="2">The sequence shown here is derived from an EMBL/GenBank/DDBJ whole genome shotgun (WGS) entry which is preliminary data.</text>
</comment>
<name>A0A975ZQQ0_9RHOB</name>
<evidence type="ECO:0000256" key="1">
    <source>
        <dbReference type="SAM" id="MobiDB-lite"/>
    </source>
</evidence>
<dbReference type="RefSeq" id="WP_074839620.1">
    <property type="nucleotide sequence ID" value="NZ_FNYY01000026.1"/>
</dbReference>
<protein>
    <submittedName>
        <fullName evidence="2">Uncharacterized protein</fullName>
    </submittedName>
</protein>
<gene>
    <name evidence="2" type="ORF">SAMN04487940_12623</name>
</gene>
<reference evidence="2 3" key="1">
    <citation type="submission" date="2016-10" db="EMBL/GenBank/DDBJ databases">
        <authorList>
            <person name="Varghese N."/>
            <person name="Submissions S."/>
        </authorList>
    </citation>
    <scope>NUCLEOTIDE SEQUENCE [LARGE SCALE GENOMIC DNA]</scope>
    <source>
        <strain evidence="2 3">FF3</strain>
    </source>
</reference>
<feature type="region of interest" description="Disordered" evidence="1">
    <location>
        <begin position="87"/>
        <end position="108"/>
    </location>
</feature>
<accession>A0A975ZQQ0</accession>
<sequence>MSIIDKRVKKLEAKRSDGNFVWVRAPSAWSEDRCRSEAKSLLPQDFVWEGCELSIQQSPESEQLDVIFAGSGSELSAILKEVARRGNRITNGRPAAGPDADDLGEGGK</sequence>
<dbReference type="AlphaFoldDB" id="A0A975ZQQ0"/>
<dbReference type="Proteomes" id="UP000182932">
    <property type="component" value="Unassembled WGS sequence"/>
</dbReference>
<dbReference type="EMBL" id="FNYY01000026">
    <property type="protein sequence ID" value="SEK08230.1"/>
    <property type="molecule type" value="Genomic_DNA"/>
</dbReference>
<feature type="compositionally biased region" description="Acidic residues" evidence="1">
    <location>
        <begin position="99"/>
        <end position="108"/>
    </location>
</feature>
<keyword evidence="3" id="KW-1185">Reference proteome</keyword>
<evidence type="ECO:0000313" key="3">
    <source>
        <dbReference type="Proteomes" id="UP000182932"/>
    </source>
</evidence>
<evidence type="ECO:0000313" key="2">
    <source>
        <dbReference type="EMBL" id="SEK08230.1"/>
    </source>
</evidence>
<proteinExistence type="predicted"/>